<evidence type="ECO:0000313" key="1">
    <source>
        <dbReference type="EMBL" id="MCK8680026.1"/>
    </source>
</evidence>
<dbReference type="InterPro" id="IPR009339">
    <property type="entry name" value="DUF998"/>
</dbReference>
<name>A0ABT0IFF3_9ACTN</name>
<accession>A0ABT0IFF3</accession>
<dbReference type="EMBL" id="JALPTH010000023">
    <property type="protein sequence ID" value="MCK8680026.1"/>
    <property type="molecule type" value="Genomic_DNA"/>
</dbReference>
<reference evidence="1 2" key="1">
    <citation type="submission" date="2022-04" db="EMBL/GenBank/DDBJ databases">
        <title>Streptomyces sp. nov. LCR6-01 isolated from Lichen of Dirinaria sp.</title>
        <authorList>
            <person name="Kanchanasin P."/>
            <person name="Tanasupawat S."/>
            <person name="Phongsopitanun W."/>
        </authorList>
    </citation>
    <scope>NUCLEOTIDE SEQUENCE [LARGE SCALE GENOMIC DNA]</scope>
    <source>
        <strain evidence="1 2">LCR6-01</strain>
    </source>
</reference>
<dbReference type="Proteomes" id="UP001522868">
    <property type="component" value="Unassembled WGS sequence"/>
</dbReference>
<organism evidence="1 2">
    <name type="scientific">Streptomyces lichenis</name>
    <dbReference type="NCBI Taxonomy" id="2306967"/>
    <lineage>
        <taxon>Bacteria</taxon>
        <taxon>Bacillati</taxon>
        <taxon>Actinomycetota</taxon>
        <taxon>Actinomycetes</taxon>
        <taxon>Kitasatosporales</taxon>
        <taxon>Streptomycetaceae</taxon>
        <taxon>Streptomyces</taxon>
    </lineage>
</organism>
<comment type="caution">
    <text evidence="1">The sequence shown here is derived from an EMBL/GenBank/DDBJ whole genome shotgun (WGS) entry which is preliminary data.</text>
</comment>
<evidence type="ECO:0000313" key="2">
    <source>
        <dbReference type="Proteomes" id="UP001522868"/>
    </source>
</evidence>
<gene>
    <name evidence="1" type="ORF">M1O15_22045</name>
</gene>
<proteinExistence type="predicted"/>
<protein>
    <submittedName>
        <fullName evidence="1">DUF998 domain-containing protein</fullName>
    </submittedName>
</protein>
<dbReference type="RefSeq" id="WP_248635842.1">
    <property type="nucleotide sequence ID" value="NZ_JALPTH010000023.1"/>
</dbReference>
<sequence length="45" mass="4853">MRPAGLPFLAMGLVQGLTRDGFDFTRNAISQLALDEAGWIQTVSS</sequence>
<dbReference type="Pfam" id="PF06197">
    <property type="entry name" value="DUF998"/>
    <property type="match status" value="1"/>
</dbReference>
<keyword evidence="2" id="KW-1185">Reference proteome</keyword>